<evidence type="ECO:0000259" key="9">
    <source>
        <dbReference type="PROSITE" id="PS50262"/>
    </source>
</evidence>
<dbReference type="Gene3D" id="1.20.1070.10">
    <property type="entry name" value="Rhodopsin 7-helix transmembrane proteins"/>
    <property type="match status" value="1"/>
</dbReference>
<proteinExistence type="predicted"/>
<gene>
    <name evidence="10" type="ORF">CUNI_LOCUS1753</name>
</gene>
<comment type="subcellular location">
    <subcellularLocation>
        <location evidence="1">Membrane</location>
        <topology evidence="1">Multi-pass membrane protein</topology>
    </subcellularLocation>
</comment>
<keyword evidence="11" id="KW-1185">Reference proteome</keyword>
<evidence type="ECO:0000313" key="10">
    <source>
        <dbReference type="EMBL" id="CAG5116195.1"/>
    </source>
</evidence>
<dbReference type="PANTHER" id="PTHR24238:SF57">
    <property type="entry name" value="G-PROTEIN COUPLED RECEPTOR 83"/>
    <property type="match status" value="1"/>
</dbReference>
<evidence type="ECO:0000256" key="6">
    <source>
        <dbReference type="ARBA" id="ARBA00023170"/>
    </source>
</evidence>
<sequence>MKAHFIERRASVTIIFIWVLSIIVASPLIYYRRFHEEHWQNLVESWCDDDWPVDVWHDPVTGQVVSSTPARRFYYLFVCVALFFLPCLVMSVAYLVIIVTLWSAQVPGERISKDITSQTKIRKK</sequence>
<organism evidence="10 11">
    <name type="scientific">Candidula unifasciata</name>
    <dbReference type="NCBI Taxonomy" id="100452"/>
    <lineage>
        <taxon>Eukaryota</taxon>
        <taxon>Metazoa</taxon>
        <taxon>Spiralia</taxon>
        <taxon>Lophotrochozoa</taxon>
        <taxon>Mollusca</taxon>
        <taxon>Gastropoda</taxon>
        <taxon>Heterobranchia</taxon>
        <taxon>Euthyneura</taxon>
        <taxon>Panpulmonata</taxon>
        <taxon>Eupulmonata</taxon>
        <taxon>Stylommatophora</taxon>
        <taxon>Helicina</taxon>
        <taxon>Helicoidea</taxon>
        <taxon>Geomitridae</taxon>
        <taxon>Candidula</taxon>
    </lineage>
</organism>
<dbReference type="Pfam" id="PF00001">
    <property type="entry name" value="7tm_1"/>
    <property type="match status" value="1"/>
</dbReference>
<protein>
    <recommendedName>
        <fullName evidence="9">G-protein coupled receptors family 1 profile domain-containing protein</fullName>
    </recommendedName>
</protein>
<dbReference type="Proteomes" id="UP000678393">
    <property type="component" value="Unassembled WGS sequence"/>
</dbReference>
<keyword evidence="7" id="KW-0807">Transducer</keyword>
<evidence type="ECO:0000256" key="4">
    <source>
        <dbReference type="ARBA" id="ARBA00023040"/>
    </source>
</evidence>
<evidence type="ECO:0000256" key="1">
    <source>
        <dbReference type="ARBA" id="ARBA00004141"/>
    </source>
</evidence>
<dbReference type="SUPFAM" id="SSF81321">
    <property type="entry name" value="Family A G protein-coupled receptor-like"/>
    <property type="match status" value="1"/>
</dbReference>
<dbReference type="GO" id="GO:0008188">
    <property type="term" value="F:neuropeptide receptor activity"/>
    <property type="evidence" value="ECO:0007669"/>
    <property type="project" value="TreeGrafter"/>
</dbReference>
<keyword evidence="5 8" id="KW-0472">Membrane</keyword>
<evidence type="ECO:0000313" key="11">
    <source>
        <dbReference type="Proteomes" id="UP000678393"/>
    </source>
</evidence>
<feature type="non-terminal residue" evidence="10">
    <location>
        <position position="124"/>
    </location>
</feature>
<evidence type="ECO:0000256" key="8">
    <source>
        <dbReference type="SAM" id="Phobius"/>
    </source>
</evidence>
<keyword evidence="6" id="KW-0675">Receptor</keyword>
<dbReference type="OrthoDB" id="5975505at2759"/>
<feature type="domain" description="G-protein coupled receptors family 1 profile" evidence="9">
    <location>
        <begin position="1"/>
        <end position="124"/>
    </location>
</feature>
<dbReference type="InterPro" id="IPR000276">
    <property type="entry name" value="GPCR_Rhodpsn"/>
</dbReference>
<keyword evidence="3 8" id="KW-1133">Transmembrane helix</keyword>
<evidence type="ECO:0000256" key="7">
    <source>
        <dbReference type="ARBA" id="ARBA00023224"/>
    </source>
</evidence>
<evidence type="ECO:0000256" key="2">
    <source>
        <dbReference type="ARBA" id="ARBA00022692"/>
    </source>
</evidence>
<dbReference type="InterPro" id="IPR017452">
    <property type="entry name" value="GPCR_Rhodpsn_7TM"/>
</dbReference>
<evidence type="ECO:0000256" key="3">
    <source>
        <dbReference type="ARBA" id="ARBA00022989"/>
    </source>
</evidence>
<dbReference type="EMBL" id="CAJHNH020000223">
    <property type="protein sequence ID" value="CAG5116195.1"/>
    <property type="molecule type" value="Genomic_DNA"/>
</dbReference>
<dbReference type="PANTHER" id="PTHR24238">
    <property type="entry name" value="G-PROTEIN COUPLED RECEPTOR"/>
    <property type="match status" value="1"/>
</dbReference>
<name>A0A8S3YKR1_9EUPU</name>
<comment type="caution">
    <text evidence="10">The sequence shown here is derived from an EMBL/GenBank/DDBJ whole genome shotgun (WGS) entry which is preliminary data.</text>
</comment>
<dbReference type="PRINTS" id="PR00237">
    <property type="entry name" value="GPCRRHODOPSN"/>
</dbReference>
<dbReference type="PROSITE" id="PS50262">
    <property type="entry name" value="G_PROTEIN_RECEP_F1_2"/>
    <property type="match status" value="1"/>
</dbReference>
<feature type="transmembrane region" description="Helical" evidence="8">
    <location>
        <begin position="73"/>
        <end position="102"/>
    </location>
</feature>
<evidence type="ECO:0000256" key="5">
    <source>
        <dbReference type="ARBA" id="ARBA00023136"/>
    </source>
</evidence>
<accession>A0A8S3YKR1</accession>
<keyword evidence="4" id="KW-0297">G-protein coupled receptor</keyword>
<dbReference type="GO" id="GO:0005886">
    <property type="term" value="C:plasma membrane"/>
    <property type="evidence" value="ECO:0007669"/>
    <property type="project" value="TreeGrafter"/>
</dbReference>
<reference evidence="10" key="1">
    <citation type="submission" date="2021-04" db="EMBL/GenBank/DDBJ databases">
        <authorList>
            <consortium name="Molecular Ecology Group"/>
        </authorList>
    </citation>
    <scope>NUCLEOTIDE SEQUENCE</scope>
</reference>
<keyword evidence="2 8" id="KW-0812">Transmembrane</keyword>
<feature type="transmembrane region" description="Helical" evidence="8">
    <location>
        <begin position="12"/>
        <end position="31"/>
    </location>
</feature>
<dbReference type="AlphaFoldDB" id="A0A8S3YKR1"/>